<proteinExistence type="predicted"/>
<name>A0A7R8VY02_TIMDO</name>
<feature type="compositionally biased region" description="Basic and acidic residues" evidence="1">
    <location>
        <begin position="106"/>
        <end position="123"/>
    </location>
</feature>
<sequence length="193" mass="21431">MKPRSGNWAVAIDLFKEAINSLSSGSNEEEARELKRKKKRTNKERKKLQDRLNLKMVLRGDEGPRLEGEDMFALNQVTTVEALNTVIDQVPDTVAESDPDSDDELEPKRKMVAFKRDRSDHLDSSGTFYKSDESDIESDNTEESDSGEEGLVAIVISHSSPLGSNKVKPSSEDWAVTINFLITSLSSGSNVKV</sequence>
<protein>
    <submittedName>
        <fullName evidence="2">Uncharacterized protein</fullName>
    </submittedName>
</protein>
<gene>
    <name evidence="2" type="ORF">TDIB3V08_LOCUS12696</name>
</gene>
<dbReference type="AlphaFoldDB" id="A0A7R8VY02"/>
<dbReference type="EMBL" id="OA583359">
    <property type="protein sequence ID" value="CAD7206547.1"/>
    <property type="molecule type" value="Genomic_DNA"/>
</dbReference>
<evidence type="ECO:0000313" key="2">
    <source>
        <dbReference type="EMBL" id="CAD7206547.1"/>
    </source>
</evidence>
<organism evidence="2">
    <name type="scientific">Timema douglasi</name>
    <name type="common">Walking stick</name>
    <dbReference type="NCBI Taxonomy" id="61478"/>
    <lineage>
        <taxon>Eukaryota</taxon>
        <taxon>Metazoa</taxon>
        <taxon>Ecdysozoa</taxon>
        <taxon>Arthropoda</taxon>
        <taxon>Hexapoda</taxon>
        <taxon>Insecta</taxon>
        <taxon>Pterygota</taxon>
        <taxon>Neoptera</taxon>
        <taxon>Polyneoptera</taxon>
        <taxon>Phasmatodea</taxon>
        <taxon>Timematodea</taxon>
        <taxon>Timematoidea</taxon>
        <taxon>Timematidae</taxon>
        <taxon>Timema</taxon>
    </lineage>
</organism>
<reference evidence="2" key="1">
    <citation type="submission" date="2020-11" db="EMBL/GenBank/DDBJ databases">
        <authorList>
            <person name="Tran Van P."/>
        </authorList>
    </citation>
    <scope>NUCLEOTIDE SEQUENCE</scope>
</reference>
<feature type="region of interest" description="Disordered" evidence="1">
    <location>
        <begin position="21"/>
        <end position="48"/>
    </location>
</feature>
<feature type="compositionally biased region" description="Basic residues" evidence="1">
    <location>
        <begin position="34"/>
        <end position="46"/>
    </location>
</feature>
<feature type="compositionally biased region" description="Acidic residues" evidence="1">
    <location>
        <begin position="134"/>
        <end position="148"/>
    </location>
</feature>
<evidence type="ECO:0000256" key="1">
    <source>
        <dbReference type="SAM" id="MobiDB-lite"/>
    </source>
</evidence>
<accession>A0A7R8VY02</accession>
<feature type="compositionally biased region" description="Acidic residues" evidence="1">
    <location>
        <begin position="95"/>
        <end position="105"/>
    </location>
</feature>
<feature type="region of interest" description="Disordered" evidence="1">
    <location>
        <begin position="88"/>
        <end position="148"/>
    </location>
</feature>